<feature type="chain" id="PRO_5019113946" description="Phosphoribosylamine--glycine ligase" evidence="1">
    <location>
        <begin position="23"/>
        <end position="94"/>
    </location>
</feature>
<protein>
    <recommendedName>
        <fullName evidence="4">Phosphoribosylamine--glycine ligase</fullName>
    </recommendedName>
</protein>
<keyword evidence="3" id="KW-1185">Reference proteome</keyword>
<proteinExistence type="predicted"/>
<dbReference type="EMBL" id="SACL01000003">
    <property type="protein sequence ID" value="RVT96780.1"/>
    <property type="molecule type" value="Genomic_DNA"/>
</dbReference>
<keyword evidence="1" id="KW-0732">Signal</keyword>
<gene>
    <name evidence="2" type="ORF">EOD42_10260</name>
</gene>
<accession>A0A437MGJ7</accession>
<dbReference type="OrthoDB" id="7281550at2"/>
<reference evidence="2 3" key="1">
    <citation type="submission" date="2019-01" db="EMBL/GenBank/DDBJ databases">
        <authorList>
            <person name="Chen W.-M."/>
        </authorList>
    </citation>
    <scope>NUCLEOTIDE SEQUENCE [LARGE SCALE GENOMIC DNA]</scope>
    <source>
        <strain evidence="2 3">CCP-6</strain>
    </source>
</reference>
<feature type="signal peptide" evidence="1">
    <location>
        <begin position="1"/>
        <end position="22"/>
    </location>
</feature>
<comment type="caution">
    <text evidence="2">The sequence shown here is derived from an EMBL/GenBank/DDBJ whole genome shotgun (WGS) entry which is preliminary data.</text>
</comment>
<sequence>MMITRFTPLALVLLAACSNPFAGTRATPDLPEQAECRQVARRSEEVRSVEQRWAPGQNDLMIQSERRAAEDRAFRNCLRERRLPGANGVELPRR</sequence>
<dbReference type="AlphaFoldDB" id="A0A437MGJ7"/>
<evidence type="ECO:0000313" key="2">
    <source>
        <dbReference type="EMBL" id="RVT96780.1"/>
    </source>
</evidence>
<evidence type="ECO:0000256" key="1">
    <source>
        <dbReference type="SAM" id="SignalP"/>
    </source>
</evidence>
<name>A0A437MGJ7_9PROT</name>
<evidence type="ECO:0008006" key="4">
    <source>
        <dbReference type="Google" id="ProtNLM"/>
    </source>
</evidence>
<evidence type="ECO:0000313" key="3">
    <source>
        <dbReference type="Proteomes" id="UP000282957"/>
    </source>
</evidence>
<dbReference type="RefSeq" id="WP_127787430.1">
    <property type="nucleotide sequence ID" value="NZ_SACL01000003.1"/>
</dbReference>
<dbReference type="Proteomes" id="UP000282957">
    <property type="component" value="Unassembled WGS sequence"/>
</dbReference>
<dbReference type="PROSITE" id="PS51257">
    <property type="entry name" value="PROKAR_LIPOPROTEIN"/>
    <property type="match status" value="1"/>
</dbReference>
<organism evidence="2 3">
    <name type="scientific">Rhodovarius crocodyli</name>
    <dbReference type="NCBI Taxonomy" id="1979269"/>
    <lineage>
        <taxon>Bacteria</taxon>
        <taxon>Pseudomonadati</taxon>
        <taxon>Pseudomonadota</taxon>
        <taxon>Alphaproteobacteria</taxon>
        <taxon>Acetobacterales</taxon>
        <taxon>Roseomonadaceae</taxon>
        <taxon>Rhodovarius</taxon>
    </lineage>
</organism>